<dbReference type="RefSeq" id="YP_009222362.1">
    <property type="nucleotide sequence ID" value="NC_029058.1"/>
</dbReference>
<reference evidence="3" key="1">
    <citation type="submission" date="2014-10" db="EMBL/GenBank/DDBJ databases">
        <title>Characterization of Lactobacillus fermentum phage vB_S_LfeInf.</title>
        <authorList>
            <person name="Liu M."/>
            <person name="Gill J.J."/>
            <person name="Berry J."/>
            <person name="Young R.III."/>
            <person name="Summer E.J."/>
        </authorList>
    </citation>
    <scope>NUCLEOTIDE SEQUENCE [LARGE SCALE GENOMIC DNA]</scope>
</reference>
<keyword evidence="3" id="KW-1185">Reference proteome</keyword>
<dbReference type="GeneID" id="26793912"/>
<protein>
    <submittedName>
        <fullName evidence="1">Uncharacterized protein</fullName>
    </submittedName>
</protein>
<proteinExistence type="predicted"/>
<dbReference type="Proteomes" id="UP000030922">
    <property type="component" value="Segment"/>
</dbReference>
<evidence type="ECO:0000313" key="3">
    <source>
        <dbReference type="Proteomes" id="UP000030922"/>
    </source>
</evidence>
<evidence type="ECO:0000313" key="1">
    <source>
        <dbReference type="EMBL" id="AIZ94627.1"/>
    </source>
</evidence>
<name>A0A0A7NTY2_9CAUD</name>
<dbReference type="EMBL" id="KP054477">
    <property type="protein sequence ID" value="AIZ94627.1"/>
    <property type="molecule type" value="Genomic_DNA"/>
</dbReference>
<dbReference type="GeneID" id="26793915"/>
<dbReference type="KEGG" id="vg:26793915"/>
<accession>A0A0A7NTY2</accession>
<gene>
    <name evidence="1" type="ORF">LfeInf_001</name>
    <name evidence="2" type="ORF">LfeInf_124</name>
</gene>
<dbReference type="RefSeq" id="YP_009222239.1">
    <property type="nucleotide sequence ID" value="NC_029058.1"/>
</dbReference>
<organism evidence="1 3">
    <name type="scientific">Lactobacillus phage LfeInf</name>
    <dbReference type="NCBI Taxonomy" id="1567484"/>
    <lineage>
        <taxon>Viruses</taxon>
        <taxon>Duplodnaviria</taxon>
        <taxon>Heunggongvirae</taxon>
        <taxon>Uroviricota</taxon>
        <taxon>Caudoviricetes</taxon>
        <taxon>Herelleviridae</taxon>
        <taxon>Hopescreekvirus</taxon>
        <taxon>Hopescreekvirus LfeInf</taxon>
    </lineage>
</organism>
<dbReference type="KEGG" id="vg:26793912"/>
<reference evidence="1 3" key="2">
    <citation type="journal article" date="2015" name="Biotechnol. Biofuels">
        <title>Bacteriophage application restores ethanol fermentation characteristics disrupted by Lactobacillus fermentum.</title>
        <authorList>
            <person name="Liu M."/>
            <person name="Bischoff K.M."/>
            <person name="Gill J.J."/>
            <person name="Mire-Criscione M.D."/>
            <person name="Berry J.D."/>
            <person name="Young R."/>
            <person name="Summer E.J."/>
        </authorList>
    </citation>
    <scope>NUCLEOTIDE SEQUENCE [LARGE SCALE GENOMIC DNA]</scope>
</reference>
<sequence length="142" mass="16346">MKNYNEMTSKEKAQLILENTPSEQLQQLAIDLSQAYGDYGIQTTDDWFDTIVEEFNSGVVETDIVEIIRIAQQSKDLDICDTFIRGSIYYYDYKTSDNALDLVNDEELSEWIENAIEDDNPIIEDANNELEIEAMQEGLKND</sequence>
<evidence type="ECO:0000313" key="2">
    <source>
        <dbReference type="EMBL" id="AIZ94750.1"/>
    </source>
</evidence>
<dbReference type="EMBL" id="KP054477">
    <property type="protein sequence ID" value="AIZ94750.1"/>
    <property type="molecule type" value="Genomic_DNA"/>
</dbReference>